<accession>A0ABX0QI23</accession>
<dbReference type="RefSeq" id="WP_166691841.1">
    <property type="nucleotide sequence ID" value="NZ_WAEL01000003.1"/>
</dbReference>
<dbReference type="Gene3D" id="2.40.128.270">
    <property type="match status" value="1"/>
</dbReference>
<evidence type="ECO:0000313" key="2">
    <source>
        <dbReference type="EMBL" id="NID10592.1"/>
    </source>
</evidence>
<dbReference type="Pfam" id="PF03724">
    <property type="entry name" value="META"/>
    <property type="match status" value="1"/>
</dbReference>
<dbReference type="PROSITE" id="PS51257">
    <property type="entry name" value="PROKAR_LIPOPROTEIN"/>
    <property type="match status" value="1"/>
</dbReference>
<proteinExistence type="predicted"/>
<feature type="domain" description="DUF306" evidence="1">
    <location>
        <begin position="182"/>
        <end position="287"/>
    </location>
</feature>
<keyword evidence="3" id="KW-1185">Reference proteome</keyword>
<comment type="caution">
    <text evidence="2">The sequence shown here is derived from an EMBL/GenBank/DDBJ whole genome shotgun (WGS) entry which is preliminary data.</text>
</comment>
<dbReference type="PANTHER" id="PTHR35535">
    <property type="entry name" value="HEAT SHOCK PROTEIN HSLJ"/>
    <property type="match status" value="1"/>
</dbReference>
<dbReference type="InterPro" id="IPR053147">
    <property type="entry name" value="Hsp_HslJ-like"/>
</dbReference>
<name>A0ABX0QI23_9BACT</name>
<dbReference type="InterPro" id="IPR038670">
    <property type="entry name" value="HslJ-like_sf"/>
</dbReference>
<reference evidence="2" key="1">
    <citation type="submission" date="2024-05" db="EMBL/GenBank/DDBJ databases">
        <authorList>
            <person name="Jung D.-H."/>
        </authorList>
    </citation>
    <scope>NUCLEOTIDE SEQUENCE</scope>
    <source>
        <strain evidence="2">JA-25</strain>
    </source>
</reference>
<dbReference type="EMBL" id="WAEL01000003">
    <property type="protein sequence ID" value="NID10592.1"/>
    <property type="molecule type" value="Genomic_DNA"/>
</dbReference>
<dbReference type="PANTHER" id="PTHR35535:SF1">
    <property type="entry name" value="HEAT SHOCK PROTEIN HSLJ"/>
    <property type="match status" value="1"/>
</dbReference>
<evidence type="ECO:0000259" key="1">
    <source>
        <dbReference type="Pfam" id="PF03724"/>
    </source>
</evidence>
<dbReference type="InterPro" id="IPR005184">
    <property type="entry name" value="DUF306_Meta_HslJ"/>
</dbReference>
<dbReference type="Proteomes" id="UP000606008">
    <property type="component" value="Unassembled WGS sequence"/>
</dbReference>
<evidence type="ECO:0000313" key="3">
    <source>
        <dbReference type="Proteomes" id="UP000606008"/>
    </source>
</evidence>
<protein>
    <submittedName>
        <fullName evidence="2">META domain-containing protein</fullName>
    </submittedName>
</protein>
<sequence length="300" mass="32643">MKQVVLVGLLGTWILSFTSCQRASQPASTASTTANSRLKTGALPESEMWRAKRKLGVDFVAAGISPAEWSMDIDFSKQIIFKPLSGSTLIASMPKPQPIGSNSGVLLDVGARSVRNESGTLLASTSKRGYSSRLSGVKVYIEPVVTRDNLTGRTYAYTVRVETGGRKYVGHGAFIKGSDRLNGTWTLETLRGQRVRAGQFPSHELPQITINLNDNSLEGTTGCNKLKGDVQADGDHVQFVIRNTTSKKCNNPFEDDYLSALGQASLFRIGKDRLTLLADGQYVMTFRTENAEATSSRKAR</sequence>
<gene>
    <name evidence="2" type="ORF">F7231_10460</name>
</gene>
<organism evidence="2 3">
    <name type="scientific">Fibrivirga algicola</name>
    <dbReference type="NCBI Taxonomy" id="2950420"/>
    <lineage>
        <taxon>Bacteria</taxon>
        <taxon>Pseudomonadati</taxon>
        <taxon>Bacteroidota</taxon>
        <taxon>Cytophagia</taxon>
        <taxon>Cytophagales</taxon>
        <taxon>Spirosomataceae</taxon>
        <taxon>Fibrivirga</taxon>
    </lineage>
</organism>